<dbReference type="InterPro" id="IPR007492">
    <property type="entry name" value="LytTR_DNA-bd_dom"/>
</dbReference>
<organism evidence="6 7">
    <name type="scientific">Acetobacterium malicum</name>
    <dbReference type="NCBI Taxonomy" id="52692"/>
    <lineage>
        <taxon>Bacteria</taxon>
        <taxon>Bacillati</taxon>
        <taxon>Bacillota</taxon>
        <taxon>Clostridia</taxon>
        <taxon>Eubacteriales</taxon>
        <taxon>Eubacteriaceae</taxon>
        <taxon>Acetobacterium</taxon>
    </lineage>
</organism>
<feature type="modified residue" description="4-aspartylphosphate" evidence="3">
    <location>
        <position position="57"/>
    </location>
</feature>
<sequence length="237" mass="27607">MLKIAVCEDEEQHKKILVDLIGRYPFKTDYSLTTFQFGYELVAASNEGINFDMIFLDMRLDNEDGIDIANEIRKTDTEARIIITTSLIEYAVLGYSVNASDFLLKPFPEDKLFLVLEKLENDLKYSRSSFHEIEINNEKIFLKSDEILYFESLGRKIKVTTFDAEYEYYYTISALEKELDSLRFILCHRSYIVNLKNVKSIRTKAVVLKNGVMIPISPKRNQKVYDAFTRYMAGSME</sequence>
<dbReference type="SMART" id="SM00850">
    <property type="entry name" value="LytTR"/>
    <property type="match status" value="1"/>
</dbReference>
<reference evidence="6 7" key="1">
    <citation type="journal article" date="2020" name="mSystems">
        <title>Defining Genomic and Predicted Metabolic Features of the Acetobacterium Genus.</title>
        <authorList>
            <person name="Ross D.E."/>
            <person name="Marshall C.W."/>
            <person name="Gulliver D."/>
            <person name="May H.D."/>
            <person name="Norman R.S."/>
        </authorList>
    </citation>
    <scope>NUCLEOTIDE SEQUENCE [LARGE SCALE GENOMIC DNA]</scope>
    <source>
        <strain evidence="6 7">DSM 4132</strain>
    </source>
</reference>
<evidence type="ECO:0000259" key="4">
    <source>
        <dbReference type="PROSITE" id="PS50110"/>
    </source>
</evidence>
<dbReference type="Gene3D" id="3.40.50.2300">
    <property type="match status" value="1"/>
</dbReference>
<dbReference type="Proteomes" id="UP000622405">
    <property type="component" value="Unassembled WGS sequence"/>
</dbReference>
<evidence type="ECO:0000259" key="5">
    <source>
        <dbReference type="PROSITE" id="PS50930"/>
    </source>
</evidence>
<evidence type="ECO:0000313" key="7">
    <source>
        <dbReference type="Proteomes" id="UP000622405"/>
    </source>
</evidence>
<dbReference type="PROSITE" id="PS50110">
    <property type="entry name" value="RESPONSE_REGULATORY"/>
    <property type="match status" value="1"/>
</dbReference>
<evidence type="ECO:0000313" key="6">
    <source>
        <dbReference type="EMBL" id="MBC3898985.1"/>
    </source>
</evidence>
<comment type="caution">
    <text evidence="6">The sequence shown here is derived from an EMBL/GenBank/DDBJ whole genome shotgun (WGS) entry which is preliminary data.</text>
</comment>
<proteinExistence type="predicted"/>
<dbReference type="RefSeq" id="WP_186893559.1">
    <property type="nucleotide sequence ID" value="NZ_WJBE01000003.1"/>
</dbReference>
<dbReference type="SUPFAM" id="SSF52172">
    <property type="entry name" value="CheY-like"/>
    <property type="match status" value="1"/>
</dbReference>
<dbReference type="SMART" id="SM00448">
    <property type="entry name" value="REC"/>
    <property type="match status" value="1"/>
</dbReference>
<feature type="domain" description="HTH LytTR-type" evidence="5">
    <location>
        <begin position="131"/>
        <end position="230"/>
    </location>
</feature>
<dbReference type="InterPro" id="IPR001789">
    <property type="entry name" value="Sig_transdc_resp-reg_receiver"/>
</dbReference>
<evidence type="ECO:0000256" key="1">
    <source>
        <dbReference type="ARBA" id="ARBA00018672"/>
    </source>
</evidence>
<dbReference type="InterPro" id="IPR046947">
    <property type="entry name" value="LytR-like"/>
</dbReference>
<feature type="domain" description="Response regulatory" evidence="4">
    <location>
        <begin position="3"/>
        <end position="120"/>
    </location>
</feature>
<protein>
    <recommendedName>
        <fullName evidence="1">Stage 0 sporulation protein A homolog</fullName>
    </recommendedName>
</protein>
<dbReference type="PROSITE" id="PS50930">
    <property type="entry name" value="HTH_LYTTR"/>
    <property type="match status" value="1"/>
</dbReference>
<accession>A0ABR6YUV6</accession>
<dbReference type="Pfam" id="PF04397">
    <property type="entry name" value="LytTR"/>
    <property type="match status" value="1"/>
</dbReference>
<dbReference type="EMBL" id="WJBE01000003">
    <property type="protein sequence ID" value="MBC3898985.1"/>
    <property type="molecule type" value="Genomic_DNA"/>
</dbReference>
<dbReference type="InterPro" id="IPR011006">
    <property type="entry name" value="CheY-like_superfamily"/>
</dbReference>
<comment type="function">
    <text evidence="2">May play the central regulatory role in sporulation. It may be an element of the effector pathway responsible for the activation of sporulation genes in response to nutritional stress. Spo0A may act in concert with spo0H (a sigma factor) to control the expression of some genes that are critical to the sporulation process.</text>
</comment>
<dbReference type="PANTHER" id="PTHR37299:SF1">
    <property type="entry name" value="STAGE 0 SPORULATION PROTEIN A HOMOLOG"/>
    <property type="match status" value="1"/>
</dbReference>
<evidence type="ECO:0000256" key="3">
    <source>
        <dbReference type="PROSITE-ProRule" id="PRU00169"/>
    </source>
</evidence>
<evidence type="ECO:0000256" key="2">
    <source>
        <dbReference type="ARBA" id="ARBA00024867"/>
    </source>
</evidence>
<dbReference type="Pfam" id="PF00072">
    <property type="entry name" value="Response_reg"/>
    <property type="match status" value="1"/>
</dbReference>
<name>A0ABR6YUV6_9FIRM</name>
<gene>
    <name evidence="6" type="ORF">GH811_05080</name>
</gene>
<keyword evidence="7" id="KW-1185">Reference proteome</keyword>
<dbReference type="PANTHER" id="PTHR37299">
    <property type="entry name" value="TRANSCRIPTIONAL REGULATOR-RELATED"/>
    <property type="match status" value="1"/>
</dbReference>
<dbReference type="Gene3D" id="2.40.50.1020">
    <property type="entry name" value="LytTr DNA-binding domain"/>
    <property type="match status" value="1"/>
</dbReference>
<keyword evidence="3" id="KW-0597">Phosphoprotein</keyword>